<evidence type="ECO:0000256" key="1">
    <source>
        <dbReference type="ARBA" id="ARBA00004790"/>
    </source>
</evidence>
<accession>A0A9D1J6L5</accession>
<keyword evidence="2 6" id="KW-0436">Ligase</keyword>
<evidence type="ECO:0000256" key="7">
    <source>
        <dbReference type="RuleBase" id="RU003812"/>
    </source>
</evidence>
<feature type="domain" description="NAD/GMP synthase" evidence="8">
    <location>
        <begin position="12"/>
        <end position="258"/>
    </location>
</feature>
<dbReference type="SUPFAM" id="SSF52402">
    <property type="entry name" value="Adenine nucleotide alpha hydrolases-like"/>
    <property type="match status" value="1"/>
</dbReference>
<dbReference type="GO" id="GO:0008795">
    <property type="term" value="F:NAD+ synthase activity"/>
    <property type="evidence" value="ECO:0007669"/>
    <property type="project" value="UniProtKB-EC"/>
</dbReference>
<comment type="pathway">
    <text evidence="1">Cofactor biosynthesis; NAD(+) biosynthesis.</text>
</comment>
<dbReference type="EC" id="6.3.1.5" evidence="7"/>
<comment type="catalytic activity">
    <reaction evidence="7">
        <text>deamido-NAD(+) + NH4(+) + ATP = AMP + diphosphate + NAD(+) + H(+)</text>
        <dbReference type="Rhea" id="RHEA:21188"/>
        <dbReference type="ChEBI" id="CHEBI:15378"/>
        <dbReference type="ChEBI" id="CHEBI:28938"/>
        <dbReference type="ChEBI" id="CHEBI:30616"/>
        <dbReference type="ChEBI" id="CHEBI:33019"/>
        <dbReference type="ChEBI" id="CHEBI:57540"/>
        <dbReference type="ChEBI" id="CHEBI:58437"/>
        <dbReference type="ChEBI" id="CHEBI:456215"/>
        <dbReference type="EC" id="6.3.1.5"/>
    </reaction>
</comment>
<organism evidence="9 10">
    <name type="scientific">Candidatus Coprenecus avistercoris</name>
    <dbReference type="NCBI Taxonomy" id="2840730"/>
    <lineage>
        <taxon>Bacteria</taxon>
        <taxon>Pseudomonadati</taxon>
        <taxon>Bacteroidota</taxon>
        <taxon>Bacteroidia</taxon>
        <taxon>Bacteroidales</taxon>
        <taxon>Rikenellaceae</taxon>
        <taxon>Rikenellaceae incertae sedis</taxon>
        <taxon>Candidatus Coprenecus</taxon>
    </lineage>
</organism>
<keyword evidence="4 6" id="KW-0067">ATP-binding</keyword>
<dbReference type="GO" id="GO:0005737">
    <property type="term" value="C:cytoplasm"/>
    <property type="evidence" value="ECO:0007669"/>
    <property type="project" value="InterPro"/>
</dbReference>
<proteinExistence type="inferred from homology"/>
<evidence type="ECO:0000256" key="4">
    <source>
        <dbReference type="ARBA" id="ARBA00022840"/>
    </source>
</evidence>
<keyword evidence="3 6" id="KW-0547">Nucleotide-binding</keyword>
<dbReference type="PANTHER" id="PTHR23090:SF9">
    <property type="entry name" value="GLUTAMINE-DEPENDENT NAD(+) SYNTHETASE"/>
    <property type="match status" value="1"/>
</dbReference>
<evidence type="ECO:0000259" key="8">
    <source>
        <dbReference type="Pfam" id="PF02540"/>
    </source>
</evidence>
<dbReference type="GO" id="GO:0005524">
    <property type="term" value="F:ATP binding"/>
    <property type="evidence" value="ECO:0007669"/>
    <property type="project" value="UniProtKB-KW"/>
</dbReference>
<evidence type="ECO:0000313" key="9">
    <source>
        <dbReference type="EMBL" id="HIR62767.1"/>
    </source>
</evidence>
<evidence type="ECO:0000256" key="2">
    <source>
        <dbReference type="ARBA" id="ARBA00022598"/>
    </source>
</evidence>
<protein>
    <recommendedName>
        <fullName evidence="7">NH(3)-dependent NAD(+) synthetase</fullName>
        <ecNumber evidence="7">6.3.1.5</ecNumber>
    </recommendedName>
</protein>
<dbReference type="EMBL" id="DVHI01000057">
    <property type="protein sequence ID" value="HIR62767.1"/>
    <property type="molecule type" value="Genomic_DNA"/>
</dbReference>
<dbReference type="PANTHER" id="PTHR23090">
    <property type="entry name" value="NH 3 /GLUTAMINE-DEPENDENT NAD + SYNTHETASE"/>
    <property type="match status" value="1"/>
</dbReference>
<reference evidence="9" key="1">
    <citation type="submission" date="2020-10" db="EMBL/GenBank/DDBJ databases">
        <authorList>
            <person name="Gilroy R."/>
        </authorList>
    </citation>
    <scope>NUCLEOTIDE SEQUENCE</scope>
    <source>
        <strain evidence="9">ChiHjej13B12-12457</strain>
    </source>
</reference>
<dbReference type="InterPro" id="IPR014729">
    <property type="entry name" value="Rossmann-like_a/b/a_fold"/>
</dbReference>
<dbReference type="NCBIfam" id="TIGR00552">
    <property type="entry name" value="nadE"/>
    <property type="match status" value="1"/>
</dbReference>
<evidence type="ECO:0000313" key="10">
    <source>
        <dbReference type="Proteomes" id="UP000886744"/>
    </source>
</evidence>
<comment type="similarity">
    <text evidence="6">Belongs to the NAD synthetase family.</text>
</comment>
<dbReference type="Gene3D" id="3.40.50.620">
    <property type="entry name" value="HUPs"/>
    <property type="match status" value="1"/>
</dbReference>
<gene>
    <name evidence="9" type="primary">nadE</name>
    <name evidence="9" type="ORF">IAC94_04505</name>
</gene>
<dbReference type="InterPro" id="IPR003694">
    <property type="entry name" value="NAD_synthase"/>
</dbReference>
<dbReference type="GO" id="GO:0004359">
    <property type="term" value="F:glutaminase activity"/>
    <property type="evidence" value="ECO:0007669"/>
    <property type="project" value="InterPro"/>
</dbReference>
<dbReference type="GO" id="GO:0009435">
    <property type="term" value="P:NAD+ biosynthetic process"/>
    <property type="evidence" value="ECO:0007669"/>
    <property type="project" value="InterPro"/>
</dbReference>
<evidence type="ECO:0000256" key="6">
    <source>
        <dbReference type="RuleBase" id="RU003811"/>
    </source>
</evidence>
<dbReference type="AlphaFoldDB" id="A0A9D1J6L5"/>
<comment type="caution">
    <text evidence="9">The sequence shown here is derived from an EMBL/GenBank/DDBJ whole genome shotgun (WGS) entry which is preliminary data.</text>
</comment>
<dbReference type="Proteomes" id="UP000886744">
    <property type="component" value="Unassembled WGS sequence"/>
</dbReference>
<dbReference type="CDD" id="cd00553">
    <property type="entry name" value="NAD_synthase"/>
    <property type="match status" value="1"/>
</dbReference>
<dbReference type="InterPro" id="IPR022310">
    <property type="entry name" value="NAD/GMP_synthase"/>
</dbReference>
<dbReference type="Pfam" id="PF02540">
    <property type="entry name" value="NAD_synthase"/>
    <property type="match status" value="1"/>
</dbReference>
<name>A0A9D1J6L5_9BACT</name>
<evidence type="ECO:0000256" key="5">
    <source>
        <dbReference type="ARBA" id="ARBA00023027"/>
    </source>
</evidence>
<reference evidence="9" key="2">
    <citation type="journal article" date="2021" name="PeerJ">
        <title>Extensive microbial diversity within the chicken gut microbiome revealed by metagenomics and culture.</title>
        <authorList>
            <person name="Gilroy R."/>
            <person name="Ravi A."/>
            <person name="Getino M."/>
            <person name="Pursley I."/>
            <person name="Horton D.L."/>
            <person name="Alikhan N.F."/>
            <person name="Baker D."/>
            <person name="Gharbi K."/>
            <person name="Hall N."/>
            <person name="Watson M."/>
            <person name="Adriaenssens E.M."/>
            <person name="Foster-Nyarko E."/>
            <person name="Jarju S."/>
            <person name="Secka A."/>
            <person name="Antonio M."/>
            <person name="Oren A."/>
            <person name="Chaudhuri R.R."/>
            <person name="La Ragione R."/>
            <person name="Hildebrand F."/>
            <person name="Pallen M.J."/>
        </authorList>
    </citation>
    <scope>NUCLEOTIDE SEQUENCE</scope>
    <source>
        <strain evidence="9">ChiHjej13B12-12457</strain>
    </source>
</reference>
<dbReference type="GO" id="GO:0003952">
    <property type="term" value="F:NAD+ synthase (glutamine-hydrolyzing) activity"/>
    <property type="evidence" value="ECO:0007669"/>
    <property type="project" value="InterPro"/>
</dbReference>
<evidence type="ECO:0000256" key="3">
    <source>
        <dbReference type="ARBA" id="ARBA00022741"/>
    </source>
</evidence>
<keyword evidence="5 6" id="KW-0520">NAD</keyword>
<sequence>MHSGSNIGDVHSRIIRTIRDFFAQAGMSRAVLGLSGGLDSAVVAALATEALGKDNVTGILMPSSWSTVHSVNDAVTLADNLGIKYHIVPISAVYDRFMKETEPLFEGDFHWDTTQENLQARIRGTILMLYSNRHRALLLNTTNKSELSMGYGTLYGDLCGALMVIADLYKTEVYEMAAWINRNGEVIPSSTITKAPSAELKEGQKDTDSLPPYDVLDPILYRLNEGGCSAEQILQEGVDKGLVDRIIRLRKAAAFKVHQLAPMIKVSTAPLLDRSKWVEPAE</sequence>
<dbReference type="FunFam" id="3.40.50.620:FF:000106">
    <property type="entry name" value="Glutamine-dependent NAD(+) synthetase"/>
    <property type="match status" value="1"/>
</dbReference>